<dbReference type="AlphaFoldDB" id="A0AAV8ULN7"/>
<dbReference type="EMBL" id="JAMWBK010000007">
    <property type="protein sequence ID" value="KAJ8903485.1"/>
    <property type="molecule type" value="Genomic_DNA"/>
</dbReference>
<proteinExistence type="predicted"/>
<dbReference type="Proteomes" id="UP001157974">
    <property type="component" value="Unassembled WGS sequence"/>
</dbReference>
<sequence length="69" mass="7659">MEKLETDPSKIRAGSYLKAIAWMITPNYMEPMYKAMGDSMHKQRKLLKVEAAAAGAERGAEAAVQEDTK</sequence>
<name>A0AAV8ULN7_9RHOD</name>
<gene>
    <name evidence="1" type="ORF">NDN08_004591</name>
</gene>
<protein>
    <submittedName>
        <fullName evidence="1">Uncharacterized protein</fullName>
    </submittedName>
</protein>
<evidence type="ECO:0000313" key="2">
    <source>
        <dbReference type="Proteomes" id="UP001157974"/>
    </source>
</evidence>
<comment type="caution">
    <text evidence="1">The sequence shown here is derived from an EMBL/GenBank/DDBJ whole genome shotgun (WGS) entry which is preliminary data.</text>
</comment>
<keyword evidence="2" id="KW-1185">Reference proteome</keyword>
<organism evidence="1 2">
    <name type="scientific">Rhodosorus marinus</name>
    <dbReference type="NCBI Taxonomy" id="101924"/>
    <lineage>
        <taxon>Eukaryota</taxon>
        <taxon>Rhodophyta</taxon>
        <taxon>Stylonematophyceae</taxon>
        <taxon>Stylonematales</taxon>
        <taxon>Stylonemataceae</taxon>
        <taxon>Rhodosorus</taxon>
    </lineage>
</organism>
<accession>A0AAV8ULN7</accession>
<reference evidence="1 2" key="1">
    <citation type="journal article" date="2023" name="Nat. Commun.">
        <title>Origin of minicircular mitochondrial genomes in red algae.</title>
        <authorList>
            <person name="Lee Y."/>
            <person name="Cho C.H."/>
            <person name="Lee Y.M."/>
            <person name="Park S.I."/>
            <person name="Yang J.H."/>
            <person name="West J.A."/>
            <person name="Bhattacharya D."/>
            <person name="Yoon H.S."/>
        </authorList>
    </citation>
    <scope>NUCLEOTIDE SEQUENCE [LARGE SCALE GENOMIC DNA]</scope>
    <source>
        <strain evidence="1 2">CCMP1338</strain>
        <tissue evidence="1">Whole cell</tissue>
    </source>
</reference>
<evidence type="ECO:0000313" key="1">
    <source>
        <dbReference type="EMBL" id="KAJ8903485.1"/>
    </source>
</evidence>